<dbReference type="InterPro" id="IPR044878">
    <property type="entry name" value="UbiA_sf"/>
</dbReference>
<keyword evidence="2 5" id="KW-0812">Transmembrane</keyword>
<feature type="transmembrane region" description="Helical" evidence="5">
    <location>
        <begin position="288"/>
        <end position="309"/>
    </location>
</feature>
<feature type="transmembrane region" description="Helical" evidence="5">
    <location>
        <begin position="128"/>
        <end position="144"/>
    </location>
</feature>
<keyword evidence="4 5" id="KW-0472">Membrane</keyword>
<evidence type="ECO:0000256" key="4">
    <source>
        <dbReference type="ARBA" id="ARBA00023136"/>
    </source>
</evidence>
<feature type="transmembrane region" description="Helical" evidence="5">
    <location>
        <begin position="151"/>
        <end position="170"/>
    </location>
</feature>
<reference evidence="6" key="1">
    <citation type="submission" date="2020-11" db="EMBL/GenBank/DDBJ databases">
        <title>Sequencing the genomes of 1000 actinobacteria strains.</title>
        <authorList>
            <person name="Klenk H.-P."/>
        </authorList>
    </citation>
    <scope>NUCLEOTIDE SEQUENCE</scope>
    <source>
        <strain evidence="6">DSM 45356</strain>
    </source>
</reference>
<keyword evidence="7" id="KW-1185">Reference proteome</keyword>
<name>A0A8J7GJC9_9ACTN</name>
<feature type="transmembrane region" description="Helical" evidence="5">
    <location>
        <begin position="250"/>
        <end position="267"/>
    </location>
</feature>
<evidence type="ECO:0000256" key="1">
    <source>
        <dbReference type="ARBA" id="ARBA00004141"/>
    </source>
</evidence>
<dbReference type="PANTHER" id="PTHR11048">
    <property type="entry name" value="PRENYLTRANSFERASES"/>
    <property type="match status" value="1"/>
</dbReference>
<dbReference type="GO" id="GO:0016765">
    <property type="term" value="F:transferase activity, transferring alkyl or aryl (other than methyl) groups"/>
    <property type="evidence" value="ECO:0007669"/>
    <property type="project" value="InterPro"/>
</dbReference>
<gene>
    <name evidence="6" type="ORF">IW245_003899</name>
</gene>
<dbReference type="CDD" id="cd13963">
    <property type="entry name" value="PT_UbiA_2"/>
    <property type="match status" value="1"/>
</dbReference>
<dbReference type="AlphaFoldDB" id="A0A8J7GJC9"/>
<evidence type="ECO:0000313" key="7">
    <source>
        <dbReference type="Proteomes" id="UP000622552"/>
    </source>
</evidence>
<organism evidence="6 7">
    <name type="scientific">Longispora fulva</name>
    <dbReference type="NCBI Taxonomy" id="619741"/>
    <lineage>
        <taxon>Bacteria</taxon>
        <taxon>Bacillati</taxon>
        <taxon>Actinomycetota</taxon>
        <taxon>Actinomycetes</taxon>
        <taxon>Micromonosporales</taxon>
        <taxon>Micromonosporaceae</taxon>
        <taxon>Longispora</taxon>
    </lineage>
</organism>
<feature type="transmembrane region" description="Helical" evidence="5">
    <location>
        <begin position="214"/>
        <end position="238"/>
    </location>
</feature>
<comment type="subcellular location">
    <subcellularLocation>
        <location evidence="1">Membrane</location>
        <topology evidence="1">Multi-pass membrane protein</topology>
    </subcellularLocation>
</comment>
<comment type="caution">
    <text evidence="6">The sequence shown here is derived from an EMBL/GenBank/DDBJ whole genome shotgun (WGS) entry which is preliminary data.</text>
</comment>
<dbReference type="Pfam" id="PF01040">
    <property type="entry name" value="UbiA"/>
    <property type="match status" value="1"/>
</dbReference>
<protein>
    <submittedName>
        <fullName evidence="6">4-hydroxybenzoate polyprenyltransferase</fullName>
    </submittedName>
</protein>
<sequence>MSSSSSSSAVLQLPGDPPRVRLATDLLALIRPAQWPKNILVVPLALIDAPAWHLAGLARLAWAVAVFVVASALVYVVNDIADRHRDRGHPRKRDRPVASGRVPVPVAWGFAGAVGTGLAALLALHPTLAWPVLVYLALNVAYSAKLKHLPLLDVFVVSAGFLLRMALGYVALDVRYSGWLLVSVFTLCLLLSLGKRRYELVVASRSHRPSLSGYSLPLIDNLLLLNAGLTGMAFLLYMRDEAPLGSHGPLAMLASVPFALFGLFRYLQGVLVRQSEGDPVRALLRDRVLVVNSLLWGVLLAGFLVAARYPELLS</sequence>
<dbReference type="InterPro" id="IPR000537">
    <property type="entry name" value="UbiA_prenyltransferase"/>
</dbReference>
<dbReference type="Proteomes" id="UP000622552">
    <property type="component" value="Unassembled WGS sequence"/>
</dbReference>
<dbReference type="Gene3D" id="1.10.357.140">
    <property type="entry name" value="UbiA prenyltransferase"/>
    <property type="match status" value="1"/>
</dbReference>
<dbReference type="InterPro" id="IPR039653">
    <property type="entry name" value="Prenyltransferase"/>
</dbReference>
<evidence type="ECO:0000256" key="2">
    <source>
        <dbReference type="ARBA" id="ARBA00022692"/>
    </source>
</evidence>
<keyword evidence="3 5" id="KW-1133">Transmembrane helix</keyword>
<feature type="transmembrane region" description="Helical" evidence="5">
    <location>
        <begin position="176"/>
        <end position="193"/>
    </location>
</feature>
<dbReference type="RefSeq" id="WP_233473138.1">
    <property type="nucleotide sequence ID" value="NZ_BONS01000024.1"/>
</dbReference>
<feature type="transmembrane region" description="Helical" evidence="5">
    <location>
        <begin position="60"/>
        <end position="81"/>
    </location>
</feature>
<evidence type="ECO:0000256" key="5">
    <source>
        <dbReference type="SAM" id="Phobius"/>
    </source>
</evidence>
<dbReference type="GO" id="GO:0009247">
    <property type="term" value="P:glycolipid biosynthetic process"/>
    <property type="evidence" value="ECO:0007669"/>
    <property type="project" value="TreeGrafter"/>
</dbReference>
<accession>A0A8J7GJC9</accession>
<dbReference type="EMBL" id="JADOUF010000001">
    <property type="protein sequence ID" value="MBG6137705.1"/>
    <property type="molecule type" value="Genomic_DNA"/>
</dbReference>
<dbReference type="PANTHER" id="PTHR11048:SF5">
    <property type="entry name" value="DECAPRENYL-PHOSPHATE PHOSPHORIBOSYLTRANSFERASE"/>
    <property type="match status" value="1"/>
</dbReference>
<evidence type="ECO:0000313" key="6">
    <source>
        <dbReference type="EMBL" id="MBG6137705.1"/>
    </source>
</evidence>
<dbReference type="GO" id="GO:0005886">
    <property type="term" value="C:plasma membrane"/>
    <property type="evidence" value="ECO:0007669"/>
    <property type="project" value="TreeGrafter"/>
</dbReference>
<feature type="transmembrane region" description="Helical" evidence="5">
    <location>
        <begin position="102"/>
        <end position="122"/>
    </location>
</feature>
<proteinExistence type="predicted"/>
<evidence type="ECO:0000256" key="3">
    <source>
        <dbReference type="ARBA" id="ARBA00022989"/>
    </source>
</evidence>